<sequence>MNIESARITSVTASQVGNARTSCTWEWETASSFADSGPRRRPGEETWTNNQTVFLCGFKVSIRSFPLKKSAKAPFTFCHRDRVVQGVSFGILVLPTVREHPTLKPRWKDFWKVPRFVYHPSNAINEYLLQSSPSVDVAVTHDDDWASCLTDDSGDPSLELKVIQEPWLVDLRKQILDKQDQPTSVETSASSSMKFDSNESREPTLVASSALPKKQDTFAGAGQSLNVPSHSFNLNVRHADTHQEPLWQQPADSRVVDHKWPHVWLCSQGVDNGKVPQVARKSHQVGKTASIVKFVPESKTHRLGRHHYAPT</sequence>
<evidence type="ECO:0000313" key="2">
    <source>
        <dbReference type="EMBL" id="KAJ7775644.1"/>
    </source>
</evidence>
<keyword evidence="3" id="KW-1185">Reference proteome</keyword>
<evidence type="ECO:0000256" key="1">
    <source>
        <dbReference type="SAM" id="MobiDB-lite"/>
    </source>
</evidence>
<evidence type="ECO:0000313" key="3">
    <source>
        <dbReference type="Proteomes" id="UP001215280"/>
    </source>
</evidence>
<organism evidence="2 3">
    <name type="scientific">Mycena maculata</name>
    <dbReference type="NCBI Taxonomy" id="230809"/>
    <lineage>
        <taxon>Eukaryota</taxon>
        <taxon>Fungi</taxon>
        <taxon>Dikarya</taxon>
        <taxon>Basidiomycota</taxon>
        <taxon>Agaricomycotina</taxon>
        <taxon>Agaricomycetes</taxon>
        <taxon>Agaricomycetidae</taxon>
        <taxon>Agaricales</taxon>
        <taxon>Marasmiineae</taxon>
        <taxon>Mycenaceae</taxon>
        <taxon>Mycena</taxon>
    </lineage>
</organism>
<feature type="compositionally biased region" description="Polar residues" evidence="1">
    <location>
        <begin position="181"/>
        <end position="195"/>
    </location>
</feature>
<dbReference type="AlphaFoldDB" id="A0AAD7NUJ5"/>
<reference evidence="2" key="1">
    <citation type="submission" date="2023-03" db="EMBL/GenBank/DDBJ databases">
        <title>Massive genome expansion in bonnet fungi (Mycena s.s.) driven by repeated elements and novel gene families across ecological guilds.</title>
        <authorList>
            <consortium name="Lawrence Berkeley National Laboratory"/>
            <person name="Harder C.B."/>
            <person name="Miyauchi S."/>
            <person name="Viragh M."/>
            <person name="Kuo A."/>
            <person name="Thoen E."/>
            <person name="Andreopoulos B."/>
            <person name="Lu D."/>
            <person name="Skrede I."/>
            <person name="Drula E."/>
            <person name="Henrissat B."/>
            <person name="Morin E."/>
            <person name="Kohler A."/>
            <person name="Barry K."/>
            <person name="LaButti K."/>
            <person name="Morin E."/>
            <person name="Salamov A."/>
            <person name="Lipzen A."/>
            <person name="Mereny Z."/>
            <person name="Hegedus B."/>
            <person name="Baldrian P."/>
            <person name="Stursova M."/>
            <person name="Weitz H."/>
            <person name="Taylor A."/>
            <person name="Grigoriev I.V."/>
            <person name="Nagy L.G."/>
            <person name="Martin F."/>
            <person name="Kauserud H."/>
        </authorList>
    </citation>
    <scope>NUCLEOTIDE SEQUENCE</scope>
    <source>
        <strain evidence="2">CBHHK188m</strain>
    </source>
</reference>
<gene>
    <name evidence="2" type="ORF">DFH07DRAFT_767059</name>
</gene>
<name>A0AAD7NUJ5_9AGAR</name>
<dbReference type="EMBL" id="JARJLG010000014">
    <property type="protein sequence ID" value="KAJ7775644.1"/>
    <property type="molecule type" value="Genomic_DNA"/>
</dbReference>
<comment type="caution">
    <text evidence="2">The sequence shown here is derived from an EMBL/GenBank/DDBJ whole genome shotgun (WGS) entry which is preliminary data.</text>
</comment>
<proteinExistence type="predicted"/>
<feature type="region of interest" description="Disordered" evidence="1">
    <location>
        <begin position="179"/>
        <end position="202"/>
    </location>
</feature>
<protein>
    <submittedName>
        <fullName evidence="2">Uncharacterized protein</fullName>
    </submittedName>
</protein>
<accession>A0AAD7NUJ5</accession>
<dbReference type="Proteomes" id="UP001215280">
    <property type="component" value="Unassembled WGS sequence"/>
</dbReference>